<dbReference type="AlphaFoldDB" id="A0A1F6FGL3"/>
<dbReference type="NCBIfam" id="TIGR02937">
    <property type="entry name" value="sigma70-ECF"/>
    <property type="match status" value="1"/>
</dbReference>
<dbReference type="PANTHER" id="PTHR43133:SF51">
    <property type="entry name" value="RNA POLYMERASE SIGMA FACTOR"/>
    <property type="match status" value="1"/>
</dbReference>
<dbReference type="GO" id="GO:0003677">
    <property type="term" value="F:DNA binding"/>
    <property type="evidence" value="ECO:0007669"/>
    <property type="project" value="InterPro"/>
</dbReference>
<dbReference type="PANTHER" id="PTHR43133">
    <property type="entry name" value="RNA POLYMERASE ECF-TYPE SIGMA FACTO"/>
    <property type="match status" value="1"/>
</dbReference>
<dbReference type="Gene3D" id="1.10.10.10">
    <property type="entry name" value="Winged helix-like DNA-binding domain superfamily/Winged helix DNA-binding domain"/>
    <property type="match status" value="1"/>
</dbReference>
<dbReference type="CDD" id="cd06171">
    <property type="entry name" value="Sigma70_r4"/>
    <property type="match status" value="1"/>
</dbReference>
<dbReference type="InterPro" id="IPR013249">
    <property type="entry name" value="RNA_pol_sigma70_r4_t2"/>
</dbReference>
<evidence type="ECO:0000313" key="8">
    <source>
        <dbReference type="Proteomes" id="UP000177325"/>
    </source>
</evidence>
<gene>
    <name evidence="7" type="ORF">A3G90_02955</name>
</gene>
<dbReference type="InterPro" id="IPR014284">
    <property type="entry name" value="RNA_pol_sigma-70_dom"/>
</dbReference>
<dbReference type="EMBL" id="MFMM01000001">
    <property type="protein sequence ID" value="OGG84998.1"/>
    <property type="molecule type" value="Genomic_DNA"/>
</dbReference>
<dbReference type="Proteomes" id="UP000177325">
    <property type="component" value="Unassembled WGS sequence"/>
</dbReference>
<proteinExistence type="inferred from homology"/>
<comment type="similarity">
    <text evidence="1">Belongs to the sigma-70 factor family. ECF subfamily.</text>
</comment>
<evidence type="ECO:0000256" key="3">
    <source>
        <dbReference type="ARBA" id="ARBA00023082"/>
    </source>
</evidence>
<dbReference type="Gene3D" id="1.10.1740.10">
    <property type="match status" value="1"/>
</dbReference>
<feature type="domain" description="RNA polymerase sigma factor 70 region 4 type 2" evidence="6">
    <location>
        <begin position="130"/>
        <end position="182"/>
    </location>
</feature>
<evidence type="ECO:0000256" key="2">
    <source>
        <dbReference type="ARBA" id="ARBA00023015"/>
    </source>
</evidence>
<dbReference type="InterPro" id="IPR013324">
    <property type="entry name" value="RNA_pol_sigma_r3/r4-like"/>
</dbReference>
<dbReference type="GO" id="GO:0006352">
    <property type="term" value="P:DNA-templated transcription initiation"/>
    <property type="evidence" value="ECO:0007669"/>
    <property type="project" value="InterPro"/>
</dbReference>
<dbReference type="Pfam" id="PF04542">
    <property type="entry name" value="Sigma70_r2"/>
    <property type="match status" value="1"/>
</dbReference>
<dbReference type="Pfam" id="PF08281">
    <property type="entry name" value="Sigma70_r4_2"/>
    <property type="match status" value="1"/>
</dbReference>
<dbReference type="InterPro" id="IPR007627">
    <property type="entry name" value="RNA_pol_sigma70_r2"/>
</dbReference>
<comment type="caution">
    <text evidence="7">The sequence shown here is derived from an EMBL/GenBank/DDBJ whole genome shotgun (WGS) entry which is preliminary data.</text>
</comment>
<evidence type="ECO:0008006" key="9">
    <source>
        <dbReference type="Google" id="ProtNLM"/>
    </source>
</evidence>
<sequence>MDNTEFQLSDEEIVAMTLREHSSFGFIIERYEAKLKRYIGRLGVRNYDDQADVLQEIFIKAYKNLNSFDTSLSFSSWIYRIAHNEAISWYRKHNVRPEGHLIADGEEVLALLKSKEEGVEAAYDKEVNAEELGRAMEEIDEKYREVLILRYFEHKEYEEISDILKIPTGSVGTLISRGKKQLYNVLNQNALRI</sequence>
<keyword evidence="4" id="KW-0804">Transcription</keyword>
<dbReference type="SUPFAM" id="SSF88946">
    <property type="entry name" value="Sigma2 domain of RNA polymerase sigma factors"/>
    <property type="match status" value="1"/>
</dbReference>
<evidence type="ECO:0000259" key="6">
    <source>
        <dbReference type="Pfam" id="PF08281"/>
    </source>
</evidence>
<dbReference type="InterPro" id="IPR039425">
    <property type="entry name" value="RNA_pol_sigma-70-like"/>
</dbReference>
<name>A0A1F6FGL3_9BACT</name>
<dbReference type="STRING" id="1798525.A3G90_02955"/>
<dbReference type="GO" id="GO:0016987">
    <property type="term" value="F:sigma factor activity"/>
    <property type="evidence" value="ECO:0007669"/>
    <property type="project" value="UniProtKB-KW"/>
</dbReference>
<dbReference type="InterPro" id="IPR013325">
    <property type="entry name" value="RNA_pol_sigma_r2"/>
</dbReference>
<keyword evidence="3" id="KW-0731">Sigma factor</keyword>
<evidence type="ECO:0000259" key="5">
    <source>
        <dbReference type="Pfam" id="PF04542"/>
    </source>
</evidence>
<evidence type="ECO:0000256" key="4">
    <source>
        <dbReference type="ARBA" id="ARBA00023163"/>
    </source>
</evidence>
<reference evidence="7 8" key="1">
    <citation type="journal article" date="2016" name="Nat. Commun.">
        <title>Thousands of microbial genomes shed light on interconnected biogeochemical processes in an aquifer system.</title>
        <authorList>
            <person name="Anantharaman K."/>
            <person name="Brown C.T."/>
            <person name="Hug L.A."/>
            <person name="Sharon I."/>
            <person name="Castelle C.J."/>
            <person name="Probst A.J."/>
            <person name="Thomas B.C."/>
            <person name="Singh A."/>
            <person name="Wilkins M.J."/>
            <person name="Karaoz U."/>
            <person name="Brodie E.L."/>
            <person name="Williams K.H."/>
            <person name="Hubbard S.S."/>
            <person name="Banfield J.F."/>
        </authorList>
    </citation>
    <scope>NUCLEOTIDE SEQUENCE [LARGE SCALE GENOMIC DNA]</scope>
</reference>
<dbReference type="SUPFAM" id="SSF88659">
    <property type="entry name" value="Sigma3 and sigma4 domains of RNA polymerase sigma factors"/>
    <property type="match status" value="1"/>
</dbReference>
<feature type="domain" description="RNA polymerase sigma-70 region 2" evidence="5">
    <location>
        <begin position="27"/>
        <end position="94"/>
    </location>
</feature>
<keyword evidence="2" id="KW-0805">Transcription regulation</keyword>
<dbReference type="InterPro" id="IPR036388">
    <property type="entry name" value="WH-like_DNA-bd_sf"/>
</dbReference>
<protein>
    <recommendedName>
        <fullName evidence="9">RNA polymerase sigma-70 region 2 domain-containing protein</fullName>
    </recommendedName>
</protein>
<evidence type="ECO:0000256" key="1">
    <source>
        <dbReference type="ARBA" id="ARBA00010641"/>
    </source>
</evidence>
<organism evidence="7 8">
    <name type="scientific">Candidatus Kaiserbacteria bacterium RIFCSPLOWO2_12_FULL_45_26</name>
    <dbReference type="NCBI Taxonomy" id="1798525"/>
    <lineage>
        <taxon>Bacteria</taxon>
        <taxon>Candidatus Kaiseribacteriota</taxon>
    </lineage>
</organism>
<evidence type="ECO:0000313" key="7">
    <source>
        <dbReference type="EMBL" id="OGG84998.1"/>
    </source>
</evidence>
<accession>A0A1F6FGL3</accession>